<gene>
    <name evidence="2" type="ORF">BPAE_0025g00480</name>
</gene>
<dbReference type="EMBL" id="PQXI01000025">
    <property type="protein sequence ID" value="TGO28639.1"/>
    <property type="molecule type" value="Genomic_DNA"/>
</dbReference>
<accession>A0A4Z1G0R1</accession>
<keyword evidence="3" id="KW-1185">Reference proteome</keyword>
<name>A0A4Z1G0R1_9HELO</name>
<proteinExistence type="predicted"/>
<comment type="caution">
    <text evidence="2">The sequence shown here is derived from an EMBL/GenBank/DDBJ whole genome shotgun (WGS) entry which is preliminary data.</text>
</comment>
<feature type="compositionally biased region" description="Polar residues" evidence="1">
    <location>
        <begin position="7"/>
        <end position="37"/>
    </location>
</feature>
<dbReference type="AlphaFoldDB" id="A0A4Z1G0R1"/>
<evidence type="ECO:0000256" key="1">
    <source>
        <dbReference type="SAM" id="MobiDB-lite"/>
    </source>
</evidence>
<evidence type="ECO:0000313" key="3">
    <source>
        <dbReference type="Proteomes" id="UP000297910"/>
    </source>
</evidence>
<feature type="region of interest" description="Disordered" evidence="1">
    <location>
        <begin position="1"/>
        <end position="37"/>
    </location>
</feature>
<evidence type="ECO:0000313" key="2">
    <source>
        <dbReference type="EMBL" id="TGO28639.1"/>
    </source>
</evidence>
<organism evidence="2 3">
    <name type="scientific">Botrytis paeoniae</name>
    <dbReference type="NCBI Taxonomy" id="278948"/>
    <lineage>
        <taxon>Eukaryota</taxon>
        <taxon>Fungi</taxon>
        <taxon>Dikarya</taxon>
        <taxon>Ascomycota</taxon>
        <taxon>Pezizomycotina</taxon>
        <taxon>Leotiomycetes</taxon>
        <taxon>Helotiales</taxon>
        <taxon>Sclerotiniaceae</taxon>
        <taxon>Botrytis</taxon>
    </lineage>
</organism>
<sequence>MGEIPSPLSTISQLDQEGDPSLSSDNSTGSDIFQSKSQSDKIEKFNIFVETVNSIPQPHNRANMVCYVCDDVKMFQENGEYGTRRNILDQKYQGTEYWIEGSMFNESHKLAVTQTRWIKSVLETAREGCCLCILVVQAIAALGKGQFQGSRFRVCLQVKDIGGIQRYSIRQSQWEESSVIELYKHTLQEKNPNGFLAKDFVRRCYDIDYQRTGDTLSMDPLFVHNPRLAERLAN</sequence>
<dbReference type="Proteomes" id="UP000297910">
    <property type="component" value="Unassembled WGS sequence"/>
</dbReference>
<protein>
    <submittedName>
        <fullName evidence="2">Uncharacterized protein</fullName>
    </submittedName>
</protein>
<reference evidence="2 3" key="1">
    <citation type="submission" date="2017-12" db="EMBL/GenBank/DDBJ databases">
        <title>Comparative genomics of Botrytis spp.</title>
        <authorList>
            <person name="Valero-Jimenez C.A."/>
            <person name="Tapia P."/>
            <person name="Veloso J."/>
            <person name="Silva-Moreno E."/>
            <person name="Staats M."/>
            <person name="Valdes J.H."/>
            <person name="Van Kan J.A.L."/>
        </authorList>
    </citation>
    <scope>NUCLEOTIDE SEQUENCE [LARGE SCALE GENOMIC DNA]</scope>
    <source>
        <strain evidence="2 3">Bp0003</strain>
    </source>
</reference>